<reference evidence="2 3" key="1">
    <citation type="submission" date="2017-04" db="EMBL/GenBank/DDBJ databases">
        <title>Genome Sequence of the Model Brown-Rot Fungus Postia placenta SB12.</title>
        <authorList>
            <consortium name="DOE Joint Genome Institute"/>
            <person name="Gaskell J."/>
            <person name="Kersten P."/>
            <person name="Larrondo L.F."/>
            <person name="Canessa P."/>
            <person name="Martinez D."/>
            <person name="Hibbett D."/>
            <person name="Schmoll M."/>
            <person name="Kubicek C.P."/>
            <person name="Martinez A.T."/>
            <person name="Yadav J."/>
            <person name="Master E."/>
            <person name="Magnuson J.K."/>
            <person name="James T."/>
            <person name="Yaver D."/>
            <person name="Berka R."/>
            <person name="Labutti K."/>
            <person name="Lipzen A."/>
            <person name="Aerts A."/>
            <person name="Barry K."/>
            <person name="Henrissat B."/>
            <person name="Blanchette R."/>
            <person name="Grigoriev I."/>
            <person name="Cullen D."/>
        </authorList>
    </citation>
    <scope>NUCLEOTIDE SEQUENCE [LARGE SCALE GENOMIC DNA]</scope>
    <source>
        <strain evidence="2 3">MAD-698-R-SB12</strain>
    </source>
</reference>
<dbReference type="RefSeq" id="XP_024340799.1">
    <property type="nucleotide sequence ID" value="XM_024476862.1"/>
</dbReference>
<dbReference type="Proteomes" id="UP000194127">
    <property type="component" value="Unassembled WGS sequence"/>
</dbReference>
<gene>
    <name evidence="2" type="ORF">POSPLADRAFT_1032492</name>
</gene>
<dbReference type="EMBL" id="KZ110594">
    <property type="protein sequence ID" value="OSX64005.1"/>
    <property type="molecule type" value="Genomic_DNA"/>
</dbReference>
<organism evidence="2 3">
    <name type="scientific">Postia placenta MAD-698-R-SB12</name>
    <dbReference type="NCBI Taxonomy" id="670580"/>
    <lineage>
        <taxon>Eukaryota</taxon>
        <taxon>Fungi</taxon>
        <taxon>Dikarya</taxon>
        <taxon>Basidiomycota</taxon>
        <taxon>Agaricomycotina</taxon>
        <taxon>Agaricomycetes</taxon>
        <taxon>Polyporales</taxon>
        <taxon>Adustoporiaceae</taxon>
        <taxon>Rhodonia</taxon>
    </lineage>
</organism>
<accession>A0A1X6N5W3</accession>
<feature type="region of interest" description="Disordered" evidence="1">
    <location>
        <begin position="715"/>
        <end position="739"/>
    </location>
</feature>
<evidence type="ECO:0000313" key="3">
    <source>
        <dbReference type="Proteomes" id="UP000194127"/>
    </source>
</evidence>
<feature type="compositionally biased region" description="Basic and acidic residues" evidence="1">
    <location>
        <begin position="397"/>
        <end position="416"/>
    </location>
</feature>
<protein>
    <submittedName>
        <fullName evidence="2">Uncharacterized protein</fullName>
    </submittedName>
</protein>
<feature type="compositionally biased region" description="Basic and acidic residues" evidence="1">
    <location>
        <begin position="715"/>
        <end position="729"/>
    </location>
</feature>
<sequence length="757" mass="81218">MCPISRCRCMYTSSEASLLLLRAGTSAWRILNARARCHTAILRCCHLPSICAFLAGANASRACSPAPRTGAVRTGGIGAPRRGDRKCWRTRAGRACTHAILIKCRPRVPGLAPPIQELAGQIDWLALLHVAAGTCWLADAARALPACPWVVTADRHGCAGTGWASAHIYGERCRPDTHAHHGAGGCRGAIARRRRKWNGDQGPTRAKGAGGARMRWVPEMQMLVTDGRAGQGRAGQGRAPWLLQRLFLCNLRIWVQSNLDPGACRPQTVEFVHRSMLNYVVVWARSLSLSFPADPACCVLCGRAWGAGRECGWRWCPGIDMIIDAPGTCPDIGQRWGDRSVGSAALDGDDGDAQRYGFINQNPNLRCSTERAWPASQSRLVATAGRDGKVAGARLDLSWHDKSRDAGRRQRQDRTGGRVRAGSLKRDTRQIEGSLSTRAGQNDNRTIPRPGKTGDPSTKARVRDGPVGLAPADGRRSASVARCHDAAHASLSSWQSGRADGSGCVNVRAINRIAAVPWKRSRCDRQRDGERDAAVGGWRSHDIPPDSSVLLLLACVLGGGCRDRGRATSDGKTQTKGADTPWAGAVRRYAGGVSVLYISSRNVMIGTTGAEKWAARGQGASATDAMHLAAQGQAGSVLDEGVRDGGRDAGARQSRGVEAVGRVTGRPYASLMSMTTDRGVTQRRWRRKWGVVVESNDEDGEEAIVIFWCYRPKHTDNPDAESGSREKRGGGPMGGRGAEGVGRAGKFCGIVLEADLE</sequence>
<proteinExistence type="predicted"/>
<keyword evidence="3" id="KW-1185">Reference proteome</keyword>
<feature type="compositionally biased region" description="Gly residues" evidence="1">
    <location>
        <begin position="730"/>
        <end position="739"/>
    </location>
</feature>
<dbReference type="GeneID" id="36321813"/>
<name>A0A1X6N5W3_9APHY</name>
<feature type="compositionally biased region" description="Polar residues" evidence="1">
    <location>
        <begin position="431"/>
        <end position="445"/>
    </location>
</feature>
<evidence type="ECO:0000256" key="1">
    <source>
        <dbReference type="SAM" id="MobiDB-lite"/>
    </source>
</evidence>
<evidence type="ECO:0000313" key="2">
    <source>
        <dbReference type="EMBL" id="OSX64005.1"/>
    </source>
</evidence>
<feature type="region of interest" description="Disordered" evidence="1">
    <location>
        <begin position="395"/>
        <end position="476"/>
    </location>
</feature>
<dbReference type="AlphaFoldDB" id="A0A1X6N5W3"/>